<sequence>MFLTVALAVITASELWAAWKALRKPLSTANHIVTAAIAILAILFVGYAMPWHTSVSFGWWYALVAACSLHIGAVAWQAVQPSSHADAGQEAPVR</sequence>
<dbReference type="RefSeq" id="WP_144015104.1">
    <property type="nucleotide sequence ID" value="NZ_JAMFTR010000001.1"/>
</dbReference>
<comment type="caution">
    <text evidence="2">The sequence shown here is derived from an EMBL/GenBank/DDBJ whole genome shotgun (WGS) entry which is preliminary data.</text>
</comment>
<feature type="transmembrane region" description="Helical" evidence="1">
    <location>
        <begin position="27"/>
        <end position="47"/>
    </location>
</feature>
<keyword evidence="1" id="KW-1133">Transmembrane helix</keyword>
<dbReference type="EMBL" id="JAMKFF010000001">
    <property type="protein sequence ID" value="MCL8492838.1"/>
    <property type="molecule type" value="Genomic_DNA"/>
</dbReference>
<keyword evidence="3" id="KW-1185">Reference proteome</keyword>
<keyword evidence="1" id="KW-0812">Transmembrane</keyword>
<feature type="transmembrane region" description="Helical" evidence="1">
    <location>
        <begin position="59"/>
        <end position="79"/>
    </location>
</feature>
<evidence type="ECO:0000313" key="2">
    <source>
        <dbReference type="EMBL" id="MCL8492838.1"/>
    </source>
</evidence>
<evidence type="ECO:0000313" key="3">
    <source>
        <dbReference type="Proteomes" id="UP001203579"/>
    </source>
</evidence>
<gene>
    <name evidence="2" type="ORF">M5J06_01600</name>
</gene>
<dbReference type="Proteomes" id="UP001203579">
    <property type="component" value="Unassembled WGS sequence"/>
</dbReference>
<name>A0ABT0T6Y0_9CORY</name>
<organism evidence="2 3">
    <name type="scientific">Corynebacterium intestinale</name>
    <dbReference type="NCBI Taxonomy" id="2943492"/>
    <lineage>
        <taxon>Bacteria</taxon>
        <taxon>Bacillati</taxon>
        <taxon>Actinomycetota</taxon>
        <taxon>Actinomycetes</taxon>
        <taxon>Mycobacteriales</taxon>
        <taxon>Corynebacteriaceae</taxon>
        <taxon>Corynebacterium</taxon>
    </lineage>
</organism>
<keyword evidence="1" id="KW-0472">Membrane</keyword>
<proteinExistence type="predicted"/>
<protein>
    <submittedName>
        <fullName evidence="2">Uncharacterized protein</fullName>
    </submittedName>
</protein>
<evidence type="ECO:0000256" key="1">
    <source>
        <dbReference type="SAM" id="Phobius"/>
    </source>
</evidence>
<accession>A0ABT0T6Y0</accession>
<reference evidence="2 3" key="1">
    <citation type="submission" date="2022-05" db="EMBL/GenBank/DDBJ databases">
        <title>Corynebacterium sp. B5-R-101 sp. nov., isolated from human feces.</title>
        <authorList>
            <person name="Shamsuzzaman M."/>
            <person name="Dahal R.H."/>
        </authorList>
    </citation>
    <scope>NUCLEOTIDE SEQUENCE [LARGE SCALE GENOMIC DNA]</scope>
    <source>
        <strain evidence="2 3">B5-R-101</strain>
    </source>
</reference>